<reference evidence="5 6" key="1">
    <citation type="submission" date="2019-04" db="EMBL/GenBank/DDBJ databases">
        <title>Streptomyces lasaliensis sp.nov., an Actinomycete isolated from soil which produces the polyether antibiotic lasalocid.</title>
        <authorList>
            <person name="Erwin G."/>
            <person name="Haber C."/>
        </authorList>
    </citation>
    <scope>NUCLEOTIDE SEQUENCE [LARGE SCALE GENOMIC DNA]</scope>
    <source>
        <strain evidence="5 6">DSM 40089</strain>
    </source>
</reference>
<sequence length="370" mass="40192">MVLVAPNHIESGTGRLLGRETAASQGADSGKYVVTAGQVLYSKIRPALNKVAIAVEDCLCSADMYAISLPDRIDTRFARYFMSAKPFHDFATAMSMRVKMPKVNREELADGPWLLPQLTEQRAIAAYLDRETAHIDTLIEEQQRLIELLRERRWSVVERSVALLDWNTPLRAVAVLIQTGPFGSQLKSDEYEDGGTPVINPSHIVAGEVVPDPRVAVGAVKTAQLARHAFEEGDLVAARRGELGRCAVIKASAVGFLCGTGSALIRFNQAFIEPAFGAIVFSSRRNRDALALASVGSTMDNLNSDIIGSLRVPVPALEEQRGLVAEISEATAKIDTLIAEAERFIELSRERRSALITAAVTGQIDVREAA</sequence>
<dbReference type="SUPFAM" id="SSF116734">
    <property type="entry name" value="DNA methylase specificity domain"/>
    <property type="match status" value="2"/>
</dbReference>
<evidence type="ECO:0000313" key="6">
    <source>
        <dbReference type="Proteomes" id="UP000308632"/>
    </source>
</evidence>
<dbReference type="GO" id="GO:0003677">
    <property type="term" value="F:DNA binding"/>
    <property type="evidence" value="ECO:0007669"/>
    <property type="project" value="UniProtKB-KW"/>
</dbReference>
<keyword evidence="5" id="KW-0255">Endonuclease</keyword>
<evidence type="ECO:0000256" key="2">
    <source>
        <dbReference type="ARBA" id="ARBA00022747"/>
    </source>
</evidence>
<dbReference type="InterPro" id="IPR052021">
    <property type="entry name" value="Type-I_RS_S_subunit"/>
</dbReference>
<dbReference type="EMBL" id="SZPR01000017">
    <property type="protein sequence ID" value="TKT07950.1"/>
    <property type="molecule type" value="Genomic_DNA"/>
</dbReference>
<dbReference type="GO" id="GO:0009307">
    <property type="term" value="P:DNA restriction-modification system"/>
    <property type="evidence" value="ECO:0007669"/>
    <property type="project" value="UniProtKB-KW"/>
</dbReference>
<feature type="domain" description="Type I restriction modification DNA specificity" evidence="4">
    <location>
        <begin position="29"/>
        <end position="144"/>
    </location>
</feature>
<dbReference type="GO" id="GO:0004519">
    <property type="term" value="F:endonuclease activity"/>
    <property type="evidence" value="ECO:0007669"/>
    <property type="project" value="UniProtKB-KW"/>
</dbReference>
<dbReference type="PANTHER" id="PTHR30408:SF12">
    <property type="entry name" value="TYPE I RESTRICTION ENZYME MJAVIII SPECIFICITY SUBUNIT"/>
    <property type="match status" value="1"/>
</dbReference>
<name>A0A4U5WZY9_STRGB</name>
<evidence type="ECO:0000256" key="1">
    <source>
        <dbReference type="ARBA" id="ARBA00010923"/>
    </source>
</evidence>
<organism evidence="5 6">
    <name type="scientific">Streptomyces galbus</name>
    <dbReference type="NCBI Taxonomy" id="33898"/>
    <lineage>
        <taxon>Bacteria</taxon>
        <taxon>Bacillati</taxon>
        <taxon>Actinomycetota</taxon>
        <taxon>Actinomycetes</taxon>
        <taxon>Kitasatosporales</taxon>
        <taxon>Streptomycetaceae</taxon>
        <taxon>Streptomyces</taxon>
    </lineage>
</organism>
<dbReference type="PANTHER" id="PTHR30408">
    <property type="entry name" value="TYPE-1 RESTRICTION ENZYME ECOKI SPECIFICITY PROTEIN"/>
    <property type="match status" value="1"/>
</dbReference>
<feature type="domain" description="Type I restriction modification DNA specificity" evidence="4">
    <location>
        <begin position="186"/>
        <end position="328"/>
    </location>
</feature>
<gene>
    <name evidence="5" type="ORF">E4U92_19970</name>
</gene>
<comment type="similarity">
    <text evidence="1">Belongs to the type-I restriction system S methylase family.</text>
</comment>
<evidence type="ECO:0000259" key="4">
    <source>
        <dbReference type="Pfam" id="PF01420"/>
    </source>
</evidence>
<evidence type="ECO:0000256" key="3">
    <source>
        <dbReference type="ARBA" id="ARBA00023125"/>
    </source>
</evidence>
<dbReference type="AlphaFoldDB" id="A0A4U5WZY9"/>
<dbReference type="Gene3D" id="3.90.220.20">
    <property type="entry name" value="DNA methylase specificity domains"/>
    <property type="match status" value="2"/>
</dbReference>
<protein>
    <submittedName>
        <fullName evidence="5">Restriction endonuclease subunit S</fullName>
    </submittedName>
</protein>
<keyword evidence="3" id="KW-0238">DNA-binding</keyword>
<dbReference type="InterPro" id="IPR044946">
    <property type="entry name" value="Restrct_endonuc_typeI_TRD_sf"/>
</dbReference>
<accession>A0A4U5WZY9</accession>
<dbReference type="Proteomes" id="UP000308632">
    <property type="component" value="Unassembled WGS sequence"/>
</dbReference>
<keyword evidence="2" id="KW-0680">Restriction system</keyword>
<comment type="caution">
    <text evidence="5">The sequence shown here is derived from an EMBL/GenBank/DDBJ whole genome shotgun (WGS) entry which is preliminary data.</text>
</comment>
<proteinExistence type="inferred from homology"/>
<keyword evidence="5" id="KW-0540">Nuclease</keyword>
<keyword evidence="5" id="KW-0378">Hydrolase</keyword>
<evidence type="ECO:0000313" key="5">
    <source>
        <dbReference type="EMBL" id="TKT07950.1"/>
    </source>
</evidence>
<dbReference type="Pfam" id="PF01420">
    <property type="entry name" value="Methylase_S"/>
    <property type="match status" value="2"/>
</dbReference>
<dbReference type="InterPro" id="IPR000055">
    <property type="entry name" value="Restrct_endonuc_typeI_TRD"/>
</dbReference>